<keyword evidence="1" id="KW-0472">Membrane</keyword>
<evidence type="ECO:0000256" key="1">
    <source>
        <dbReference type="SAM" id="Phobius"/>
    </source>
</evidence>
<accession>A0A6G0TA40</accession>
<keyword evidence="1" id="KW-0812">Transmembrane</keyword>
<proteinExistence type="predicted"/>
<gene>
    <name evidence="2" type="ORF">AGLY_012587</name>
</gene>
<evidence type="ECO:0000313" key="2">
    <source>
        <dbReference type="EMBL" id="KAE9528165.1"/>
    </source>
</evidence>
<feature type="transmembrane region" description="Helical" evidence="1">
    <location>
        <begin position="243"/>
        <end position="261"/>
    </location>
</feature>
<keyword evidence="1" id="KW-1133">Transmembrane helix</keyword>
<dbReference type="Proteomes" id="UP000475862">
    <property type="component" value="Unassembled WGS sequence"/>
</dbReference>
<keyword evidence="3" id="KW-1185">Reference proteome</keyword>
<feature type="transmembrane region" description="Helical" evidence="1">
    <location>
        <begin position="220"/>
        <end position="237"/>
    </location>
</feature>
<sequence>MDNAVQDQILDNYEIYVFSSCPMVVLLLYFYLSIKTQLTILLEKYRLPSNFEIINATLHDRIYFSCFWGDARKMIQSINRFSPAFCSLSQYVSLIMSLQCLTDPLHKITPNTSCTSLSIMKAKKTFNFYETPGNLTGTYKRDETFSCIHKRYAASLNFFDSNAFPNIDSEGTGGDNRENSPSSPSPPLLLLLLLPSWKWECKVMVATVVAWRVTRDRVKYKLIGVVTYVSFVLIPVWKSVKSINSTLVYPVINIGLILRRVDMGKKCRDSILNIRMITVAIDR</sequence>
<organism evidence="2 3">
    <name type="scientific">Aphis glycines</name>
    <name type="common">Soybean aphid</name>
    <dbReference type="NCBI Taxonomy" id="307491"/>
    <lineage>
        <taxon>Eukaryota</taxon>
        <taxon>Metazoa</taxon>
        <taxon>Ecdysozoa</taxon>
        <taxon>Arthropoda</taxon>
        <taxon>Hexapoda</taxon>
        <taxon>Insecta</taxon>
        <taxon>Pterygota</taxon>
        <taxon>Neoptera</taxon>
        <taxon>Paraneoptera</taxon>
        <taxon>Hemiptera</taxon>
        <taxon>Sternorrhyncha</taxon>
        <taxon>Aphidomorpha</taxon>
        <taxon>Aphidoidea</taxon>
        <taxon>Aphididae</taxon>
        <taxon>Aphidini</taxon>
        <taxon>Aphis</taxon>
        <taxon>Aphis</taxon>
    </lineage>
</organism>
<comment type="caution">
    <text evidence="2">The sequence shown here is derived from an EMBL/GenBank/DDBJ whole genome shotgun (WGS) entry which is preliminary data.</text>
</comment>
<reference evidence="2 3" key="1">
    <citation type="submission" date="2019-08" db="EMBL/GenBank/DDBJ databases">
        <title>The genome of the soybean aphid Biotype 1, its phylome, world population structure and adaptation to the North American continent.</title>
        <authorList>
            <person name="Giordano R."/>
            <person name="Donthu R.K."/>
            <person name="Hernandez A.G."/>
            <person name="Wright C.L."/>
            <person name="Zimin A.V."/>
        </authorList>
    </citation>
    <scope>NUCLEOTIDE SEQUENCE [LARGE SCALE GENOMIC DNA]</scope>
    <source>
        <tissue evidence="2">Whole aphids</tissue>
    </source>
</reference>
<name>A0A6G0TA40_APHGL</name>
<protein>
    <submittedName>
        <fullName evidence="2">Uncharacterized protein</fullName>
    </submittedName>
</protein>
<dbReference type="AlphaFoldDB" id="A0A6G0TA40"/>
<evidence type="ECO:0000313" key="3">
    <source>
        <dbReference type="Proteomes" id="UP000475862"/>
    </source>
</evidence>
<feature type="transmembrane region" description="Helical" evidence="1">
    <location>
        <begin position="15"/>
        <end position="34"/>
    </location>
</feature>
<dbReference type="EMBL" id="VYZN01000049">
    <property type="protein sequence ID" value="KAE9528165.1"/>
    <property type="molecule type" value="Genomic_DNA"/>
</dbReference>